<gene>
    <name evidence="1" type="ORF">NCTC13149_01546</name>
</gene>
<accession>A0A379C6F9</accession>
<reference evidence="1 2" key="1">
    <citation type="submission" date="2018-06" db="EMBL/GenBank/DDBJ databases">
        <authorList>
            <consortium name="Pathogen Informatics"/>
            <person name="Doyle S."/>
        </authorList>
    </citation>
    <scope>NUCLEOTIDE SEQUENCE [LARGE SCALE GENOMIC DNA]</scope>
    <source>
        <strain evidence="1 2">NCTC13149</strain>
    </source>
</reference>
<dbReference type="STRING" id="1122949.GCA_000378725_01443"/>
<proteinExistence type="predicted"/>
<dbReference type="InterPro" id="IPR047907">
    <property type="entry name" value="CD1375-like"/>
</dbReference>
<dbReference type="AlphaFoldDB" id="A0A379C6F9"/>
<dbReference type="OrthoDB" id="2086786at2"/>
<dbReference type="Proteomes" id="UP000255517">
    <property type="component" value="Unassembled WGS sequence"/>
</dbReference>
<dbReference type="EMBL" id="UGSZ01000001">
    <property type="protein sequence ID" value="SUB57689.1"/>
    <property type="molecule type" value="Genomic_DNA"/>
</dbReference>
<name>A0A379C6F9_9FIRM</name>
<sequence>MVRRLSKVWMRFVLASLFLYTFFKGKGGVSMLDLYVGLVSRQRRTCNPENKKVRQVPKIWREAVLEDLKALGLDADGMPVKVEGE</sequence>
<evidence type="ECO:0000313" key="2">
    <source>
        <dbReference type="Proteomes" id="UP000255517"/>
    </source>
</evidence>
<evidence type="ECO:0000313" key="1">
    <source>
        <dbReference type="EMBL" id="SUB57689.1"/>
    </source>
</evidence>
<protein>
    <submittedName>
        <fullName evidence="1">Uncharacterized protein</fullName>
    </submittedName>
</protein>
<dbReference type="NCBIfam" id="NF040910">
    <property type="entry name" value="CD1375_fam"/>
    <property type="match status" value="1"/>
</dbReference>
<organism evidence="1 2">
    <name type="scientific">Peptoniphilus lacrimalis</name>
    <dbReference type="NCBI Taxonomy" id="33031"/>
    <lineage>
        <taxon>Bacteria</taxon>
        <taxon>Bacillati</taxon>
        <taxon>Bacillota</taxon>
        <taxon>Tissierellia</taxon>
        <taxon>Tissierellales</taxon>
        <taxon>Peptoniphilaceae</taxon>
        <taxon>Peptoniphilus</taxon>
    </lineage>
</organism>